<accession>A0A8D8RJ99</accession>
<evidence type="ECO:0000313" key="1">
    <source>
        <dbReference type="EMBL" id="CAG6652419.1"/>
    </source>
</evidence>
<dbReference type="EMBL" id="HBUF01171348">
    <property type="protein sequence ID" value="CAG6652419.1"/>
    <property type="molecule type" value="Transcribed_RNA"/>
</dbReference>
<name>A0A8D8RJ99_9HEMI</name>
<sequence>MSLNLSSPRHKMSKNQTVLLCSCTSKDCGVLFCDISTNYVKLIESPSSLRQNNSYQRNLRSKFQISRCSCLGERAMSESVSDTLSLVHCKSHHKENILTEIKIAPILNDYLPY</sequence>
<dbReference type="AlphaFoldDB" id="A0A8D8RJ99"/>
<proteinExistence type="predicted"/>
<protein>
    <submittedName>
        <fullName evidence="1">Uncharacterized protein</fullName>
    </submittedName>
</protein>
<reference evidence="1" key="1">
    <citation type="submission" date="2021-05" db="EMBL/GenBank/DDBJ databases">
        <authorList>
            <person name="Alioto T."/>
            <person name="Alioto T."/>
            <person name="Gomez Garrido J."/>
        </authorList>
    </citation>
    <scope>NUCLEOTIDE SEQUENCE</scope>
</reference>
<organism evidence="1">
    <name type="scientific">Cacopsylla melanoneura</name>
    <dbReference type="NCBI Taxonomy" id="428564"/>
    <lineage>
        <taxon>Eukaryota</taxon>
        <taxon>Metazoa</taxon>
        <taxon>Ecdysozoa</taxon>
        <taxon>Arthropoda</taxon>
        <taxon>Hexapoda</taxon>
        <taxon>Insecta</taxon>
        <taxon>Pterygota</taxon>
        <taxon>Neoptera</taxon>
        <taxon>Paraneoptera</taxon>
        <taxon>Hemiptera</taxon>
        <taxon>Sternorrhyncha</taxon>
        <taxon>Psylloidea</taxon>
        <taxon>Psyllidae</taxon>
        <taxon>Psyllinae</taxon>
        <taxon>Cacopsylla</taxon>
    </lineage>
</organism>